<dbReference type="Proteomes" id="UP000183015">
    <property type="component" value="Unassembled WGS sequence"/>
</dbReference>
<sequence>MAAELGVHPQTVRYRMRTLERLFGSRLENGEERLGIEVALRAARLQARTQNSGMDPQN</sequence>
<dbReference type="EMBL" id="FOAZ01000006">
    <property type="protein sequence ID" value="SEL13529.1"/>
    <property type="molecule type" value="Genomic_DNA"/>
</dbReference>
<organism evidence="2 3">
    <name type="scientific">Streptacidiphilus jiangxiensis</name>
    <dbReference type="NCBI Taxonomy" id="235985"/>
    <lineage>
        <taxon>Bacteria</taxon>
        <taxon>Bacillati</taxon>
        <taxon>Actinomycetota</taxon>
        <taxon>Actinomycetes</taxon>
        <taxon>Kitasatosporales</taxon>
        <taxon>Streptomycetaceae</taxon>
        <taxon>Streptacidiphilus</taxon>
    </lineage>
</organism>
<evidence type="ECO:0000313" key="2">
    <source>
        <dbReference type="EMBL" id="SEL13529.1"/>
    </source>
</evidence>
<dbReference type="AlphaFoldDB" id="A0A1H7MR31"/>
<gene>
    <name evidence="2" type="ORF">SAMN05414137_10611</name>
</gene>
<dbReference type="Gene3D" id="1.10.10.2840">
    <property type="entry name" value="PucR C-terminal helix-turn-helix domain"/>
    <property type="match status" value="1"/>
</dbReference>
<dbReference type="RefSeq" id="WP_201777564.1">
    <property type="nucleotide sequence ID" value="NZ_BBPN01000012.1"/>
</dbReference>
<accession>A0A1H7MR31</accession>
<protein>
    <submittedName>
        <fullName evidence="2">PucR C-terminal helix-turn-helix domain-containing protein</fullName>
    </submittedName>
</protein>
<name>A0A1H7MR31_STRJI</name>
<reference evidence="3" key="1">
    <citation type="submission" date="2016-10" db="EMBL/GenBank/DDBJ databases">
        <authorList>
            <person name="Varghese N."/>
        </authorList>
    </citation>
    <scope>NUCLEOTIDE SEQUENCE [LARGE SCALE GENOMIC DNA]</scope>
    <source>
        <strain evidence="3">DSM 45096 / BCRC 16803 / CGMCC 4.1857 / CIP 109030 / JCM 12277 / KCTC 19219 / NBRC 100920 / 33214</strain>
    </source>
</reference>
<dbReference type="Pfam" id="PF13556">
    <property type="entry name" value="HTH_30"/>
    <property type="match status" value="1"/>
</dbReference>
<dbReference type="InterPro" id="IPR025736">
    <property type="entry name" value="PucR_C-HTH_dom"/>
</dbReference>
<keyword evidence="3" id="KW-1185">Reference proteome</keyword>
<dbReference type="InterPro" id="IPR042070">
    <property type="entry name" value="PucR_C-HTH_sf"/>
</dbReference>
<evidence type="ECO:0000259" key="1">
    <source>
        <dbReference type="Pfam" id="PF13556"/>
    </source>
</evidence>
<evidence type="ECO:0000313" key="3">
    <source>
        <dbReference type="Proteomes" id="UP000183015"/>
    </source>
</evidence>
<proteinExistence type="predicted"/>
<feature type="domain" description="PucR C-terminal helix-turn-helix" evidence="1">
    <location>
        <begin position="1"/>
        <end position="42"/>
    </location>
</feature>